<keyword evidence="2" id="KW-1185">Reference proteome</keyword>
<evidence type="ECO:0000313" key="1">
    <source>
        <dbReference type="EMBL" id="KAK3698395.1"/>
    </source>
</evidence>
<dbReference type="Proteomes" id="UP001281147">
    <property type="component" value="Unassembled WGS sequence"/>
</dbReference>
<evidence type="ECO:0000313" key="2">
    <source>
        <dbReference type="Proteomes" id="UP001281147"/>
    </source>
</evidence>
<reference evidence="1" key="1">
    <citation type="submission" date="2023-07" db="EMBL/GenBank/DDBJ databases">
        <title>Black Yeasts Isolated from many extreme environments.</title>
        <authorList>
            <person name="Coleine C."/>
            <person name="Stajich J.E."/>
            <person name="Selbmann L."/>
        </authorList>
    </citation>
    <scope>NUCLEOTIDE SEQUENCE</scope>
    <source>
        <strain evidence="1">CCFEE 5714</strain>
    </source>
</reference>
<accession>A0ACC3MMW2</accession>
<organism evidence="1 2">
    <name type="scientific">Vermiconidia calcicola</name>
    <dbReference type="NCBI Taxonomy" id="1690605"/>
    <lineage>
        <taxon>Eukaryota</taxon>
        <taxon>Fungi</taxon>
        <taxon>Dikarya</taxon>
        <taxon>Ascomycota</taxon>
        <taxon>Pezizomycotina</taxon>
        <taxon>Dothideomycetes</taxon>
        <taxon>Dothideomycetidae</taxon>
        <taxon>Mycosphaerellales</taxon>
        <taxon>Extremaceae</taxon>
        <taxon>Vermiconidia</taxon>
    </lineage>
</organism>
<sequence>MSYQQNGYGSGQYAAYNGYEQQAQTPQMHQTNQGKFRSYQHPQVVIPMQQPRAEVVSNPNQTSPLLYQRPYPPSQTGYYQQSPVHYQQTPQGQFYAAQSPHTQSRGLPYQQQAQYQPSDPRALSNSSFQRPVRPPASQPSPRLPYQQPPRPAAQSSLALPSHLPSSPDPIQGLPSVQWQSPNVQHRHPQQRQQQAGAQAPTPQQQRHQSVQPPVNTAPDRHQPQQRVVAHVEIPVQRPAPKPADHEMARSPKRRRSNEGHAVPVCEVPKPPKPSTHRLKQEPPASSPLTELNSSQFPPTPQPNIDYQAVLLALSDEYVAAAYNLSTSIATGNATDKDGEQYYSLISTAMGCLESVLANFRHSDPRKEARIRLRLASLLVEETENDEQAEEMLSKGITLCDRSRLSDLKYAMQHLLIRSISKRTPKAALKAADRMAQECEALKLGHWVYAFHFLRVSLSLQRGDHADHAAILKHLAALNTLSEEQRDIAVQLVAATLEAIVHLRSGSPDAVDLTQRAMAVARTHQLGPEMQKMPQIRALLDCLDVTCSLAEFNPDQAGRKMQHMQQNMDTGTRDRGWSKDGSFAVELGDCANEELEQDTCGILHRSKAGQALLPMQWINNGQVYGLGFLLSGIATMCKNNSDSKAEQFLDGGWKMARVAPVAIPQSLTAVVGQLERQERLGVAMRLYMTSSDCARFEFDAAQQKVEALKTEFATTGAEVDESNARMLMYLEGLCKQGLGELQAALELYNSPNLTFEPDSKASHFEKDIRALATLNSIFILRILGPSEFAKAEHFLATVGNYTLSHPNKAIGAILNIIRATAPHTQTANPTMIKTKQHIQSAVQAARDASNNQLVYIVMNIMTDMFFRNTIVGNQAESSANAGRTLARKGRNGLWTCVADGMFGDIMERCGKVSAAEGARGEGELLFPELVEPLRRSLE</sequence>
<dbReference type="EMBL" id="JAUTXU010000211">
    <property type="protein sequence ID" value="KAK3698395.1"/>
    <property type="molecule type" value="Genomic_DNA"/>
</dbReference>
<name>A0ACC3MMW2_9PEZI</name>
<protein>
    <submittedName>
        <fullName evidence="1">Uncharacterized protein</fullName>
    </submittedName>
</protein>
<gene>
    <name evidence="1" type="ORF">LTR37_016965</name>
</gene>
<proteinExistence type="predicted"/>
<comment type="caution">
    <text evidence="1">The sequence shown here is derived from an EMBL/GenBank/DDBJ whole genome shotgun (WGS) entry which is preliminary data.</text>
</comment>